<dbReference type="Gene3D" id="3.80.10.10">
    <property type="entry name" value="Ribonuclease Inhibitor"/>
    <property type="match status" value="2"/>
</dbReference>
<name>A0A1J1HZP8_9DIPT</name>
<keyword evidence="2 4" id="KW-0732">Signal</keyword>
<dbReference type="AlphaFoldDB" id="A0A1J1HZP8"/>
<dbReference type="STRING" id="568069.A0A1J1HZP8"/>
<feature type="signal peptide" evidence="4">
    <location>
        <begin position="1"/>
        <end position="17"/>
    </location>
</feature>
<dbReference type="PROSITE" id="PS51450">
    <property type="entry name" value="LRR"/>
    <property type="match status" value="1"/>
</dbReference>
<organism evidence="5 6">
    <name type="scientific">Clunio marinus</name>
    <dbReference type="NCBI Taxonomy" id="568069"/>
    <lineage>
        <taxon>Eukaryota</taxon>
        <taxon>Metazoa</taxon>
        <taxon>Ecdysozoa</taxon>
        <taxon>Arthropoda</taxon>
        <taxon>Hexapoda</taxon>
        <taxon>Insecta</taxon>
        <taxon>Pterygota</taxon>
        <taxon>Neoptera</taxon>
        <taxon>Endopterygota</taxon>
        <taxon>Diptera</taxon>
        <taxon>Nematocera</taxon>
        <taxon>Chironomoidea</taxon>
        <taxon>Chironomidae</taxon>
        <taxon>Clunio</taxon>
    </lineage>
</organism>
<evidence type="ECO:0000256" key="2">
    <source>
        <dbReference type="ARBA" id="ARBA00022729"/>
    </source>
</evidence>
<keyword evidence="3" id="KW-0677">Repeat</keyword>
<dbReference type="SMART" id="SM00369">
    <property type="entry name" value="LRR_TYP"/>
    <property type="match status" value="4"/>
</dbReference>
<keyword evidence="6" id="KW-1185">Reference proteome</keyword>
<dbReference type="InterPro" id="IPR003591">
    <property type="entry name" value="Leu-rich_rpt_typical-subtyp"/>
</dbReference>
<dbReference type="OrthoDB" id="2013775at2759"/>
<dbReference type="PANTHER" id="PTHR24373">
    <property type="entry name" value="SLIT RELATED LEUCINE-RICH REPEAT NEURONAL PROTEIN"/>
    <property type="match status" value="1"/>
</dbReference>
<dbReference type="Pfam" id="PF13855">
    <property type="entry name" value="LRR_8"/>
    <property type="match status" value="2"/>
</dbReference>
<reference evidence="5 6" key="1">
    <citation type="submission" date="2015-04" db="EMBL/GenBank/DDBJ databases">
        <authorList>
            <person name="Syromyatnikov M.Y."/>
            <person name="Popov V.N."/>
        </authorList>
    </citation>
    <scope>NUCLEOTIDE SEQUENCE [LARGE SCALE GENOMIC DNA]</scope>
</reference>
<protein>
    <submittedName>
        <fullName evidence="5">CLUMA_CG005263, isoform A</fullName>
    </submittedName>
</protein>
<dbReference type="EMBL" id="CVRI01000021">
    <property type="protein sequence ID" value="CRK91609.1"/>
    <property type="molecule type" value="Genomic_DNA"/>
</dbReference>
<sequence length="325" mass="37480">MKLLFLLLSCAICTANAIQPLNCNIRNNITFTPVDREIKICDFKEVIFDRKNKLVFNESTIDMEFEPLRIRFLDSYLPEIPSELFDTFRKVEVLEITHADLKFLFPRSLHRAEQLISFKANNNKIQRVPHLMFKDTPKLQFLDLSSNSISHVNGGAFSGLENLKELGLSFNQIDILDEDTFKPLTNLTWIWLDHNKLRIISANLLMQSSKLKGIYLNDNKISALSPVLFDHLPELRFLYLAGNNCTNRNYLSHTIPNNSNIKKDLVKCYQEYRTVIPDEEENFKEKNILDKSEKAVAACESEKVSLLGRLETALQQLGNKQKNGK</sequence>
<keyword evidence="1" id="KW-0433">Leucine-rich repeat</keyword>
<gene>
    <name evidence="5" type="ORF">CLUMA_CG005263</name>
</gene>
<dbReference type="PANTHER" id="PTHR24373:SF275">
    <property type="entry name" value="TIR DOMAIN-CONTAINING PROTEIN"/>
    <property type="match status" value="1"/>
</dbReference>
<feature type="chain" id="PRO_5013017938" evidence="4">
    <location>
        <begin position="18"/>
        <end position="325"/>
    </location>
</feature>
<dbReference type="SUPFAM" id="SSF52058">
    <property type="entry name" value="L domain-like"/>
    <property type="match status" value="1"/>
</dbReference>
<dbReference type="Proteomes" id="UP000183832">
    <property type="component" value="Unassembled WGS sequence"/>
</dbReference>
<evidence type="ECO:0000313" key="5">
    <source>
        <dbReference type="EMBL" id="CRK91609.1"/>
    </source>
</evidence>
<proteinExistence type="predicted"/>
<dbReference type="InterPro" id="IPR050328">
    <property type="entry name" value="Dev_Immune_Receptor"/>
</dbReference>
<evidence type="ECO:0000256" key="4">
    <source>
        <dbReference type="SAM" id="SignalP"/>
    </source>
</evidence>
<evidence type="ECO:0000256" key="1">
    <source>
        <dbReference type="ARBA" id="ARBA00022614"/>
    </source>
</evidence>
<evidence type="ECO:0000256" key="3">
    <source>
        <dbReference type="ARBA" id="ARBA00022737"/>
    </source>
</evidence>
<evidence type="ECO:0000313" key="6">
    <source>
        <dbReference type="Proteomes" id="UP000183832"/>
    </source>
</evidence>
<dbReference type="InterPro" id="IPR001611">
    <property type="entry name" value="Leu-rich_rpt"/>
</dbReference>
<dbReference type="InterPro" id="IPR032675">
    <property type="entry name" value="LRR_dom_sf"/>
</dbReference>
<accession>A0A1J1HZP8</accession>